<dbReference type="InterPro" id="IPR029068">
    <property type="entry name" value="Glyas_Bleomycin-R_OHBP_Dase"/>
</dbReference>
<evidence type="ECO:0000259" key="1">
    <source>
        <dbReference type="PROSITE" id="PS51819"/>
    </source>
</evidence>
<dbReference type="PROSITE" id="PS51819">
    <property type="entry name" value="VOC"/>
    <property type="match status" value="1"/>
</dbReference>
<name>A0ABM8YRC3_9BACI</name>
<dbReference type="InterPro" id="IPR037523">
    <property type="entry name" value="VOC_core"/>
</dbReference>
<feature type="domain" description="VOC" evidence="1">
    <location>
        <begin position="8"/>
        <end position="125"/>
    </location>
</feature>
<dbReference type="EMBL" id="CAKJTJ010000023">
    <property type="protein sequence ID" value="CAG9622555.1"/>
    <property type="molecule type" value="Genomic_DNA"/>
</dbReference>
<evidence type="ECO:0000313" key="2">
    <source>
        <dbReference type="EMBL" id="CAG9622555.1"/>
    </source>
</evidence>
<dbReference type="InterPro" id="IPR004360">
    <property type="entry name" value="Glyas_Fos-R_dOase_dom"/>
</dbReference>
<keyword evidence="3" id="KW-1185">Reference proteome</keyword>
<dbReference type="SUPFAM" id="SSF54593">
    <property type="entry name" value="Glyoxalase/Bleomycin resistance protein/Dihydroxybiphenyl dioxygenase"/>
    <property type="match status" value="1"/>
</dbReference>
<accession>A0ABM8YRC3</accession>
<organism evidence="2 3">
    <name type="scientific">Sutcliffiella rhizosphaerae</name>
    <dbReference type="NCBI Taxonomy" id="2880967"/>
    <lineage>
        <taxon>Bacteria</taxon>
        <taxon>Bacillati</taxon>
        <taxon>Bacillota</taxon>
        <taxon>Bacilli</taxon>
        <taxon>Bacillales</taxon>
        <taxon>Bacillaceae</taxon>
        <taxon>Sutcliffiella</taxon>
    </lineage>
</organism>
<dbReference type="CDD" id="cd06587">
    <property type="entry name" value="VOC"/>
    <property type="match status" value="1"/>
</dbReference>
<proteinExistence type="predicted"/>
<protein>
    <recommendedName>
        <fullName evidence="1">VOC domain-containing protein</fullName>
    </recommendedName>
</protein>
<evidence type="ECO:0000313" key="3">
    <source>
        <dbReference type="Proteomes" id="UP000789833"/>
    </source>
</evidence>
<sequence>MKKLFLERLEHMQIPVNNLAESIEWYTKNLGFTLNKKSEDLNHAFLSLPNGPMLMLWETGDDTAANFTFNEEVMPILLYHSKKIHELTHHLHSLHVNITFFQDEGFGWVLKFIDINGNMWGVIQLI</sequence>
<gene>
    <name evidence="2" type="ORF">BACCIP111883_03346</name>
</gene>
<reference evidence="2 3" key="1">
    <citation type="submission" date="2021-10" db="EMBL/GenBank/DDBJ databases">
        <authorList>
            <person name="Criscuolo A."/>
        </authorList>
    </citation>
    <scope>NUCLEOTIDE SEQUENCE [LARGE SCALE GENOMIC DNA]</scope>
    <source>
        <strain evidence="3">CIP 111883</strain>
    </source>
</reference>
<dbReference type="RefSeq" id="WP_230503242.1">
    <property type="nucleotide sequence ID" value="NZ_CAKJTJ010000023.1"/>
</dbReference>
<dbReference type="Gene3D" id="3.10.180.10">
    <property type="entry name" value="2,3-Dihydroxybiphenyl 1,2-Dioxygenase, domain 1"/>
    <property type="match status" value="1"/>
</dbReference>
<dbReference type="Proteomes" id="UP000789833">
    <property type="component" value="Unassembled WGS sequence"/>
</dbReference>
<comment type="caution">
    <text evidence="2">The sequence shown here is derived from an EMBL/GenBank/DDBJ whole genome shotgun (WGS) entry which is preliminary data.</text>
</comment>
<dbReference type="Pfam" id="PF00903">
    <property type="entry name" value="Glyoxalase"/>
    <property type="match status" value="1"/>
</dbReference>